<protein>
    <submittedName>
        <fullName evidence="1">Uncharacterized protein</fullName>
    </submittedName>
</protein>
<dbReference type="Proteomes" id="UP000054359">
    <property type="component" value="Unassembled WGS sequence"/>
</dbReference>
<proteinExistence type="predicted"/>
<sequence length="95" mass="10984">MNISYFRSKDGEDGSFELNTICIQDPIDLHWNVTKGVSYKYCKRFGKSLLSVCEIYQHTKNLFLSPQNWGLISIFDSKLDPDLFISNECITIELP</sequence>
<feature type="non-terminal residue" evidence="1">
    <location>
        <position position="95"/>
    </location>
</feature>
<dbReference type="AlphaFoldDB" id="A0A087UGS2"/>
<evidence type="ECO:0000313" key="2">
    <source>
        <dbReference type="Proteomes" id="UP000054359"/>
    </source>
</evidence>
<keyword evidence="2" id="KW-1185">Reference proteome</keyword>
<accession>A0A087UGS2</accession>
<organism evidence="1 2">
    <name type="scientific">Stegodyphus mimosarum</name>
    <name type="common">African social velvet spider</name>
    <dbReference type="NCBI Taxonomy" id="407821"/>
    <lineage>
        <taxon>Eukaryota</taxon>
        <taxon>Metazoa</taxon>
        <taxon>Ecdysozoa</taxon>
        <taxon>Arthropoda</taxon>
        <taxon>Chelicerata</taxon>
        <taxon>Arachnida</taxon>
        <taxon>Araneae</taxon>
        <taxon>Araneomorphae</taxon>
        <taxon>Entelegynae</taxon>
        <taxon>Eresoidea</taxon>
        <taxon>Eresidae</taxon>
        <taxon>Stegodyphus</taxon>
    </lineage>
</organism>
<gene>
    <name evidence="1" type="ORF">X975_15808</name>
</gene>
<reference evidence="1 2" key="1">
    <citation type="submission" date="2013-11" db="EMBL/GenBank/DDBJ databases">
        <title>Genome sequencing of Stegodyphus mimosarum.</title>
        <authorList>
            <person name="Bechsgaard J."/>
        </authorList>
    </citation>
    <scope>NUCLEOTIDE SEQUENCE [LARGE SCALE GENOMIC DNA]</scope>
</reference>
<name>A0A087UGS2_STEMI</name>
<dbReference type="OrthoDB" id="407432at2759"/>
<evidence type="ECO:0000313" key="1">
    <source>
        <dbReference type="EMBL" id="KFM76561.1"/>
    </source>
</evidence>
<dbReference type="EMBL" id="KK119727">
    <property type="protein sequence ID" value="KFM76561.1"/>
    <property type="molecule type" value="Genomic_DNA"/>
</dbReference>